<evidence type="ECO:0000313" key="3">
    <source>
        <dbReference type="Proteomes" id="UP001175228"/>
    </source>
</evidence>
<feature type="region of interest" description="Disordered" evidence="1">
    <location>
        <begin position="126"/>
        <end position="155"/>
    </location>
</feature>
<gene>
    <name evidence="2" type="ORF">EDD18DRAFT_1100578</name>
</gene>
<accession>A0AA39QI50</accession>
<evidence type="ECO:0000313" key="2">
    <source>
        <dbReference type="EMBL" id="KAK0502084.1"/>
    </source>
</evidence>
<comment type="caution">
    <text evidence="2">The sequence shown here is derived from an EMBL/GenBank/DDBJ whole genome shotgun (WGS) entry which is preliminary data.</text>
</comment>
<dbReference type="EMBL" id="JAUEPU010000005">
    <property type="protein sequence ID" value="KAK0502084.1"/>
    <property type="molecule type" value="Genomic_DNA"/>
</dbReference>
<reference evidence="2" key="1">
    <citation type="submission" date="2023-06" db="EMBL/GenBank/DDBJ databases">
        <authorList>
            <consortium name="Lawrence Berkeley National Laboratory"/>
            <person name="Ahrendt S."/>
            <person name="Sahu N."/>
            <person name="Indic B."/>
            <person name="Wong-Bajracharya J."/>
            <person name="Merenyi Z."/>
            <person name="Ke H.-M."/>
            <person name="Monk M."/>
            <person name="Kocsube S."/>
            <person name="Drula E."/>
            <person name="Lipzen A."/>
            <person name="Balint B."/>
            <person name="Henrissat B."/>
            <person name="Andreopoulos B."/>
            <person name="Martin F.M."/>
            <person name="Harder C.B."/>
            <person name="Rigling D."/>
            <person name="Ford K.L."/>
            <person name="Foster G.D."/>
            <person name="Pangilinan J."/>
            <person name="Papanicolaou A."/>
            <person name="Barry K."/>
            <person name="LaButti K."/>
            <person name="Viragh M."/>
            <person name="Koriabine M."/>
            <person name="Yan M."/>
            <person name="Riley R."/>
            <person name="Champramary S."/>
            <person name="Plett K.L."/>
            <person name="Tsai I.J."/>
            <person name="Slot J."/>
            <person name="Sipos G."/>
            <person name="Plett J."/>
            <person name="Nagy L.G."/>
            <person name="Grigoriev I.V."/>
        </authorList>
    </citation>
    <scope>NUCLEOTIDE SEQUENCE</scope>
    <source>
        <strain evidence="2">HWK02</strain>
    </source>
</reference>
<keyword evidence="3" id="KW-1185">Reference proteome</keyword>
<protein>
    <submittedName>
        <fullName evidence="2">Uncharacterized protein</fullName>
    </submittedName>
</protein>
<dbReference type="AlphaFoldDB" id="A0AA39QI50"/>
<feature type="compositionally biased region" description="Basic residues" evidence="1">
    <location>
        <begin position="128"/>
        <end position="141"/>
    </location>
</feature>
<evidence type="ECO:0000256" key="1">
    <source>
        <dbReference type="SAM" id="MobiDB-lite"/>
    </source>
</evidence>
<organism evidence="2 3">
    <name type="scientific">Armillaria luteobubalina</name>
    <dbReference type="NCBI Taxonomy" id="153913"/>
    <lineage>
        <taxon>Eukaryota</taxon>
        <taxon>Fungi</taxon>
        <taxon>Dikarya</taxon>
        <taxon>Basidiomycota</taxon>
        <taxon>Agaricomycotina</taxon>
        <taxon>Agaricomycetes</taxon>
        <taxon>Agaricomycetidae</taxon>
        <taxon>Agaricales</taxon>
        <taxon>Marasmiineae</taxon>
        <taxon>Physalacriaceae</taxon>
        <taxon>Armillaria</taxon>
    </lineage>
</organism>
<proteinExistence type="predicted"/>
<sequence>MFMVIKAYADVEKDTFLGFADPPKSITYFIQNMRAQNIQPNRDPIRLALASLSQSDKDEIIMTIWISGWSDVPEVRCLDPIVPFVQMSGLRIAQSTYTLTNQAPRFFLNMLKWFSFVSSSTVVGSAGRHGHLARPQRKRRSPNAAPQSRNRIIGPSTYVERRPDEVDEMAPVLLIPQSEVNTSRKKQRVLSKLLRPLSAAQAAITRALKKIAGVGIRCRVGAQK</sequence>
<name>A0AA39QI50_9AGAR</name>
<dbReference type="Proteomes" id="UP001175228">
    <property type="component" value="Unassembled WGS sequence"/>
</dbReference>